<feature type="binding site" evidence="4 6">
    <location>
        <begin position="115"/>
        <end position="117"/>
    </location>
    <ligand>
        <name>substrate</name>
    </ligand>
</feature>
<comment type="miscellaneous">
    <text evidence="4">During catalysis, the active site Cys acts as a nucleophile attacking the alpha-carbonyl group of tRNA-bound glutamate with the formation of a thioester intermediate between enzyme and glutamate, and the concomitant release of tRNA(Glu). The thioester intermediate is finally reduced by direct hydride transfer from NADPH, to form the product GSA.</text>
</comment>
<comment type="subunit">
    <text evidence="4">Homodimer.</text>
</comment>
<comment type="similarity">
    <text evidence="4">Belongs to the glutamyl-tRNA reductase family.</text>
</comment>
<evidence type="ECO:0000256" key="5">
    <source>
        <dbReference type="PIRSR" id="PIRSR000445-1"/>
    </source>
</evidence>
<dbReference type="GO" id="GO:0019353">
    <property type="term" value="P:protoporphyrinogen IX biosynthetic process from glutamate"/>
    <property type="evidence" value="ECO:0007669"/>
    <property type="project" value="TreeGrafter"/>
</dbReference>
<evidence type="ECO:0000256" key="6">
    <source>
        <dbReference type="PIRSR" id="PIRSR000445-2"/>
    </source>
</evidence>
<dbReference type="SUPFAM" id="SSF51735">
    <property type="entry name" value="NAD(P)-binding Rossmann-fold domains"/>
    <property type="match status" value="1"/>
</dbReference>
<dbReference type="EMBL" id="VOXD01000014">
    <property type="protein sequence ID" value="TXF89376.1"/>
    <property type="molecule type" value="Genomic_DNA"/>
</dbReference>
<dbReference type="UniPathway" id="UPA00251">
    <property type="reaction ID" value="UER00316"/>
</dbReference>
<name>A0A5C7FHZ5_9BACT</name>
<dbReference type="Gene3D" id="3.30.460.30">
    <property type="entry name" value="Glutamyl-tRNA reductase, N-terminal domain"/>
    <property type="match status" value="1"/>
</dbReference>
<dbReference type="PANTHER" id="PTHR43013">
    <property type="entry name" value="GLUTAMYL-TRNA REDUCTASE"/>
    <property type="match status" value="1"/>
</dbReference>
<dbReference type="InterPro" id="IPR018214">
    <property type="entry name" value="GluRdtase_CS"/>
</dbReference>
<dbReference type="GO" id="GO:0050661">
    <property type="term" value="F:NADP binding"/>
    <property type="evidence" value="ECO:0007669"/>
    <property type="project" value="InterPro"/>
</dbReference>
<evidence type="ECO:0000256" key="4">
    <source>
        <dbReference type="HAMAP-Rule" id="MF_00087"/>
    </source>
</evidence>
<sequence>MLQHVHILTLTHRHAKLKAIGTIVAAFEAEDKLRERLTSLKEDGKVDEIFYLSTCNRITLLFTTHKKVDQKFREALLPSSDIPAAMAEMEHLSGMKAVYHLFEVAGSIDSLVVGERQILGQFREAYERCREWGLIGDDLRIVCNRIVLAAKDVYSSTRIGEKSVSVVSLSMQQLQKLQPGADARILMIGAGQTNLLVTKFLKKAGHQHLTVFNRTQERAQNLSNAFPKGAGYALSEISSYEEGFDVLIVCTGSAEPTVTPELFHWLLAGDDPRDKVVIDLGVPADVAESTVAGHEFEYVGIEQLRALAEENMGFRREEIKRAHGVLHKHLGELETAYRQRLLERAMSHLPQEIKAIKHTAVNQIFAKEIKDLDPDTRDLMLRMMSYMEKRCIGIPMKAAREAILN</sequence>
<feature type="binding site" evidence="4 6">
    <location>
        <position position="121"/>
    </location>
    <ligand>
        <name>substrate</name>
    </ligand>
</feature>
<dbReference type="EC" id="1.2.1.70" evidence="4"/>
<comment type="function">
    <text evidence="4">Catalyzes the NADPH-dependent reduction of glutamyl-tRNA(Glu) to glutamate 1-semialdehyde (GSA).</text>
</comment>
<dbReference type="InterPro" id="IPR006151">
    <property type="entry name" value="Shikm_DH/Glu-tRNA_Rdtase"/>
</dbReference>
<dbReference type="InterPro" id="IPR015895">
    <property type="entry name" value="4pyrrol_synth_GluRdtase_N"/>
</dbReference>
<proteinExistence type="inferred from homology"/>
<dbReference type="Pfam" id="PF01488">
    <property type="entry name" value="Shikimate_DH"/>
    <property type="match status" value="1"/>
</dbReference>
<dbReference type="InterPro" id="IPR036343">
    <property type="entry name" value="GluRdtase_N_sf"/>
</dbReference>
<dbReference type="GO" id="GO:0008883">
    <property type="term" value="F:glutamyl-tRNA reductase activity"/>
    <property type="evidence" value="ECO:0007669"/>
    <property type="project" value="UniProtKB-UniRule"/>
</dbReference>
<dbReference type="OrthoDB" id="110209at2"/>
<evidence type="ECO:0000256" key="2">
    <source>
        <dbReference type="ARBA" id="ARBA00023002"/>
    </source>
</evidence>
<keyword evidence="3 4" id="KW-0627">Porphyrin biosynthesis</keyword>
<gene>
    <name evidence="4 11" type="primary">hemA</name>
    <name evidence="11" type="ORF">FUA23_10430</name>
</gene>
<evidence type="ECO:0000256" key="8">
    <source>
        <dbReference type="PIRSR" id="PIRSR000445-4"/>
    </source>
</evidence>
<dbReference type="InterPro" id="IPR000343">
    <property type="entry name" value="4pyrrol_synth_GluRdtase"/>
</dbReference>
<dbReference type="InterPro" id="IPR036291">
    <property type="entry name" value="NAD(P)-bd_dom_sf"/>
</dbReference>
<comment type="catalytic activity">
    <reaction evidence="4">
        <text>(S)-4-amino-5-oxopentanoate + tRNA(Glu) + NADP(+) = L-glutamyl-tRNA(Glu) + NADPH + H(+)</text>
        <dbReference type="Rhea" id="RHEA:12344"/>
        <dbReference type="Rhea" id="RHEA-COMP:9663"/>
        <dbReference type="Rhea" id="RHEA-COMP:9680"/>
        <dbReference type="ChEBI" id="CHEBI:15378"/>
        <dbReference type="ChEBI" id="CHEBI:57501"/>
        <dbReference type="ChEBI" id="CHEBI:57783"/>
        <dbReference type="ChEBI" id="CHEBI:58349"/>
        <dbReference type="ChEBI" id="CHEBI:78442"/>
        <dbReference type="ChEBI" id="CHEBI:78520"/>
        <dbReference type="EC" id="1.2.1.70"/>
    </reaction>
</comment>
<dbReference type="NCBIfam" id="TIGR01035">
    <property type="entry name" value="hemA"/>
    <property type="match status" value="1"/>
</dbReference>
<dbReference type="PANTHER" id="PTHR43013:SF1">
    <property type="entry name" value="GLUTAMYL-TRNA REDUCTASE"/>
    <property type="match status" value="1"/>
</dbReference>
<feature type="site" description="Important for activity" evidence="4 8">
    <location>
        <position position="100"/>
    </location>
</feature>
<feature type="domain" description="Glutamyl-tRNA reductase N-terminal" evidence="10">
    <location>
        <begin position="9"/>
        <end position="157"/>
    </location>
</feature>
<evidence type="ECO:0000313" key="12">
    <source>
        <dbReference type="Proteomes" id="UP000321907"/>
    </source>
</evidence>
<keyword evidence="12" id="KW-1185">Reference proteome</keyword>
<evidence type="ECO:0000313" key="11">
    <source>
        <dbReference type="EMBL" id="TXF89376.1"/>
    </source>
</evidence>
<dbReference type="SUPFAM" id="SSF69742">
    <property type="entry name" value="Glutamyl tRNA-reductase catalytic, N-terminal domain"/>
    <property type="match status" value="1"/>
</dbReference>
<feature type="active site" description="Nucleophile" evidence="4 5">
    <location>
        <position position="55"/>
    </location>
</feature>
<dbReference type="Pfam" id="PF05201">
    <property type="entry name" value="GlutR_N"/>
    <property type="match status" value="1"/>
</dbReference>
<dbReference type="AlphaFoldDB" id="A0A5C7FHZ5"/>
<feature type="binding site" evidence="4 6">
    <location>
        <begin position="54"/>
        <end position="57"/>
    </location>
    <ligand>
        <name>substrate</name>
    </ligand>
</feature>
<comment type="domain">
    <text evidence="4">Possesses an unusual extended V-shaped dimeric structure with each monomer consisting of three distinct domains arranged along a curved 'spinal' alpha-helix. The N-terminal catalytic domain specifically recognizes the glutamate moiety of the substrate. The second domain is the NADPH-binding domain, and the third C-terminal domain is responsible for dimerization.</text>
</comment>
<feature type="domain" description="Quinate/shikimate 5-dehydrogenase/glutamyl-tRNA reductase" evidence="9">
    <location>
        <begin position="176"/>
        <end position="305"/>
    </location>
</feature>
<dbReference type="Proteomes" id="UP000321907">
    <property type="component" value="Unassembled WGS sequence"/>
</dbReference>
<accession>A0A5C7FHZ5</accession>
<keyword evidence="1 4" id="KW-0521">NADP</keyword>
<reference evidence="11 12" key="1">
    <citation type="submission" date="2019-08" db="EMBL/GenBank/DDBJ databases">
        <title>Lewinella sp. strain SSH13 Genome sequencing and assembly.</title>
        <authorList>
            <person name="Kim I."/>
        </authorList>
    </citation>
    <scope>NUCLEOTIDE SEQUENCE [LARGE SCALE GENOMIC DNA]</scope>
    <source>
        <strain evidence="11 12">SSH13</strain>
    </source>
</reference>
<evidence type="ECO:0000259" key="9">
    <source>
        <dbReference type="Pfam" id="PF01488"/>
    </source>
</evidence>
<organism evidence="11 12">
    <name type="scientific">Neolewinella aurantiaca</name>
    <dbReference type="NCBI Taxonomy" id="2602767"/>
    <lineage>
        <taxon>Bacteria</taxon>
        <taxon>Pseudomonadati</taxon>
        <taxon>Bacteroidota</taxon>
        <taxon>Saprospiria</taxon>
        <taxon>Saprospirales</taxon>
        <taxon>Lewinellaceae</taxon>
        <taxon>Neolewinella</taxon>
    </lineage>
</organism>
<keyword evidence="2 4" id="KW-0560">Oxidoreductase</keyword>
<dbReference type="PROSITE" id="PS00747">
    <property type="entry name" value="GLUTR"/>
    <property type="match status" value="1"/>
</dbReference>
<evidence type="ECO:0000256" key="1">
    <source>
        <dbReference type="ARBA" id="ARBA00022857"/>
    </source>
</evidence>
<dbReference type="PIRSF" id="PIRSF000445">
    <property type="entry name" value="4pyrrol_synth_GluRdtase"/>
    <property type="match status" value="1"/>
</dbReference>
<protein>
    <recommendedName>
        <fullName evidence="4">Glutamyl-tRNA reductase</fullName>
        <shortName evidence="4">GluTR</shortName>
        <ecNumber evidence="4">1.2.1.70</ecNumber>
    </recommendedName>
</protein>
<comment type="pathway">
    <text evidence="4">Porphyrin-containing compound metabolism; protoporphyrin-IX biosynthesis; 5-aminolevulinate from L-glutamyl-tRNA(Glu): step 1/2.</text>
</comment>
<evidence type="ECO:0000259" key="10">
    <source>
        <dbReference type="Pfam" id="PF05201"/>
    </source>
</evidence>
<dbReference type="HAMAP" id="MF_00087">
    <property type="entry name" value="Glu_tRNA_reductase"/>
    <property type="match status" value="1"/>
</dbReference>
<evidence type="ECO:0000256" key="3">
    <source>
        <dbReference type="ARBA" id="ARBA00023244"/>
    </source>
</evidence>
<feature type="binding site" evidence="4 7">
    <location>
        <begin position="189"/>
        <end position="194"/>
    </location>
    <ligand>
        <name>NADP(+)</name>
        <dbReference type="ChEBI" id="CHEBI:58349"/>
    </ligand>
</feature>
<feature type="binding site" evidence="4 6">
    <location>
        <position position="110"/>
    </location>
    <ligand>
        <name>substrate</name>
    </ligand>
</feature>
<dbReference type="RefSeq" id="WP_147930686.1">
    <property type="nucleotide sequence ID" value="NZ_VOXD01000014.1"/>
</dbReference>
<dbReference type="Gene3D" id="3.40.50.720">
    <property type="entry name" value="NAD(P)-binding Rossmann-like Domain"/>
    <property type="match status" value="1"/>
</dbReference>
<evidence type="ECO:0000256" key="7">
    <source>
        <dbReference type="PIRSR" id="PIRSR000445-3"/>
    </source>
</evidence>
<comment type="caution">
    <text evidence="11">The sequence shown here is derived from an EMBL/GenBank/DDBJ whole genome shotgun (WGS) entry which is preliminary data.</text>
</comment>